<dbReference type="GeneID" id="115807169"/>
<protein>
    <recommendedName>
        <fullName evidence="12">FYN-binding protein 1</fullName>
    </recommendedName>
    <alternativeName>
        <fullName evidence="13">Adhesion and degranulation promoting adaptor protein</fullName>
    </alternativeName>
    <alternativeName>
        <fullName evidence="14">FYB-120/130</fullName>
    </alternativeName>
    <alternativeName>
        <fullName evidence="17">FYN-T-binding protein</fullName>
    </alternativeName>
    <alternativeName>
        <fullName evidence="15">SLAP-130</fullName>
    </alternativeName>
    <alternativeName>
        <fullName evidence="16">SLP-76-associated phosphoprotein</fullName>
    </alternativeName>
</protein>
<dbReference type="CTD" id="796938"/>
<reference evidence="22" key="1">
    <citation type="submission" date="2025-08" db="UniProtKB">
        <authorList>
            <consortium name="RefSeq"/>
        </authorList>
    </citation>
    <scope>IDENTIFICATION</scope>
</reference>
<evidence type="ECO:0000256" key="7">
    <source>
        <dbReference type="ARBA" id="ARBA00022949"/>
    </source>
</evidence>
<evidence type="ECO:0000256" key="4">
    <source>
        <dbReference type="ARBA" id="ARBA00022490"/>
    </source>
</evidence>
<proteinExistence type="predicted"/>
<sequence>MVDSKADVKAIMARFNAGGSSVDVGSGGRPKPAVHPTLSSGPPIQAKKPVLETSLSGSAATSVTTPKSPFMKSTVSSPEVREFSKPKAILSKFENAQEDSKPPLNKHLPIKPKLSDASKDSESKGPFPKTPLQKPSLSSTLSDSKAIPPKPPSVGTKPPWVKDTPKSEDNATSSTPAPPKFPCPPKPKSSLSIMRHKPPEENSAGDSAVKPPSGSNLKSSVVRNAQAVFNKEKGETQDDNRAKEGIKPPSSNDSSAPKPQTPQKPNYLKKNAGSTTQANEDPSAPKRNQLPNIFALGSPPAKPNRPPKVDLEKFKKGLESGDDGPVITKGNPSLPLASHPSNAAPALPSHPGPPNLPPSLPPRHPGPMTQSDPNENYDDVGIMNKSTPLPIGGHPSQRHEDNESDGEMYEDLEDRWLAAESKEQDKKLDKGDKKRLEQEKKDQKERERKEQEARKKFKISGPIQVIHKVKAKVDCKGGKNDLSAKQGETIEILRISDNPEGRWLGRSPDGSYGYVKTDSVQIDFEKLKNLPGQMDDLDVYDDVAPQDDFKRGPAVILPPPLEGDGDIYDDLDDPSLMISSSDSKPLSKSRGILRILKGWDDWRKSPVNEVPPPPQFTPEGNADKSAALIDEDIYDDVESQGFPPPPPLSSLPQLKTKPKAEDAKKQKKFEKEEKEFRKKFKFDGDIQVLYQATVVSTLNNKKWGPKELPLKPGENLDVISKAEPNKLICRNDEGKFGYVSVNNIQTEDGEIYDDIGDDCIYDND</sequence>
<dbReference type="GO" id="GO:0005886">
    <property type="term" value="C:plasma membrane"/>
    <property type="evidence" value="ECO:0007669"/>
    <property type="project" value="InterPro"/>
</dbReference>
<feature type="compositionally biased region" description="Basic and acidic residues" evidence="19">
    <location>
        <begin position="230"/>
        <end position="246"/>
    </location>
</feature>
<evidence type="ECO:0000256" key="16">
    <source>
        <dbReference type="ARBA" id="ARBA00081679"/>
    </source>
</evidence>
<dbReference type="FunFam" id="2.30.30.40:FF:000156">
    <property type="entry name" value="FYN-binding protein-like isoform X1"/>
    <property type="match status" value="1"/>
</dbReference>
<name>A0A6J2UTS1_CHACN</name>
<dbReference type="PANTHER" id="PTHR16830">
    <property type="entry name" value="SH2 CONTAINING ADAPTOR PRAM-1 RELATED"/>
    <property type="match status" value="1"/>
</dbReference>
<feature type="compositionally biased region" description="Acidic residues" evidence="19">
    <location>
        <begin position="563"/>
        <end position="573"/>
    </location>
</feature>
<evidence type="ECO:0000256" key="12">
    <source>
        <dbReference type="ARBA" id="ARBA00068976"/>
    </source>
</evidence>
<feature type="compositionally biased region" description="Basic and acidic residues" evidence="19">
    <location>
        <begin position="414"/>
        <end position="454"/>
    </location>
</feature>
<evidence type="ECO:0000256" key="8">
    <source>
        <dbReference type="ARBA" id="ARBA00022990"/>
    </source>
</evidence>
<dbReference type="SUPFAM" id="SSF50044">
    <property type="entry name" value="SH3-domain"/>
    <property type="match status" value="2"/>
</dbReference>
<feature type="compositionally biased region" description="Polar residues" evidence="19">
    <location>
        <begin position="53"/>
        <end position="77"/>
    </location>
</feature>
<evidence type="ECO:0000256" key="9">
    <source>
        <dbReference type="ARBA" id="ARBA00023054"/>
    </source>
</evidence>
<keyword evidence="21" id="KW-1185">Reference proteome</keyword>
<keyword evidence="7" id="KW-0965">Cell junction</keyword>
<organism evidence="21 22">
    <name type="scientific">Chanos chanos</name>
    <name type="common">Milkfish</name>
    <name type="synonym">Mugil chanos</name>
    <dbReference type="NCBI Taxonomy" id="29144"/>
    <lineage>
        <taxon>Eukaryota</taxon>
        <taxon>Metazoa</taxon>
        <taxon>Chordata</taxon>
        <taxon>Craniata</taxon>
        <taxon>Vertebrata</taxon>
        <taxon>Euteleostomi</taxon>
        <taxon>Actinopterygii</taxon>
        <taxon>Neopterygii</taxon>
        <taxon>Teleostei</taxon>
        <taxon>Ostariophysi</taxon>
        <taxon>Gonorynchiformes</taxon>
        <taxon>Chanidae</taxon>
        <taxon>Chanos</taxon>
    </lineage>
</organism>
<dbReference type="InterPro" id="IPR036028">
    <property type="entry name" value="SH3-like_dom_sf"/>
</dbReference>
<dbReference type="PANTHER" id="PTHR16830:SF12">
    <property type="entry name" value="PDZ DOMAIN-CONTAINING PROTEIN"/>
    <property type="match status" value="1"/>
</dbReference>
<dbReference type="GO" id="GO:0005737">
    <property type="term" value="C:cytoplasm"/>
    <property type="evidence" value="ECO:0007669"/>
    <property type="project" value="UniProtKB-SubCell"/>
</dbReference>
<dbReference type="GO" id="GO:0072659">
    <property type="term" value="P:protein localization to plasma membrane"/>
    <property type="evidence" value="ECO:0007669"/>
    <property type="project" value="TreeGrafter"/>
</dbReference>
<evidence type="ECO:0000256" key="2">
    <source>
        <dbReference type="ARBA" id="ARBA00004496"/>
    </source>
</evidence>
<dbReference type="Proteomes" id="UP000504632">
    <property type="component" value="Chromosome 3"/>
</dbReference>
<evidence type="ECO:0000256" key="14">
    <source>
        <dbReference type="ARBA" id="ARBA00081371"/>
    </source>
</evidence>
<dbReference type="FunFam" id="2.30.30.40:FF:000133">
    <property type="entry name" value="FYN-binding protein-like isoform X2"/>
    <property type="match status" value="1"/>
</dbReference>
<dbReference type="AlphaFoldDB" id="A0A6J2UTS1"/>
<feature type="compositionally biased region" description="Acidic residues" evidence="19">
    <location>
        <begin position="402"/>
        <end position="413"/>
    </location>
</feature>
<evidence type="ECO:0000256" key="11">
    <source>
        <dbReference type="ARBA" id="ARBA00059917"/>
    </source>
</evidence>
<evidence type="ECO:0000259" key="20">
    <source>
        <dbReference type="PROSITE" id="PS50002"/>
    </source>
</evidence>
<comment type="subcellular location">
    <subcellularLocation>
        <location evidence="1">Cell junction</location>
    </subcellularLocation>
    <subcellularLocation>
        <location evidence="2">Cytoplasm</location>
    </subcellularLocation>
</comment>
<dbReference type="RefSeq" id="XP_030623900.1">
    <property type="nucleotide sequence ID" value="XM_030768040.1"/>
</dbReference>
<keyword evidence="3 18" id="KW-0728">SH3 domain</keyword>
<feature type="domain" description="SH3" evidence="20">
    <location>
        <begin position="464"/>
        <end position="525"/>
    </location>
</feature>
<evidence type="ECO:0000256" key="18">
    <source>
        <dbReference type="PROSITE-ProRule" id="PRU00192"/>
    </source>
</evidence>
<accession>A0A6J2UTS1</accession>
<dbReference type="InterPro" id="IPR043443">
    <property type="entry name" value="FYB1/2-like"/>
</dbReference>
<feature type="domain" description="SH3" evidence="20">
    <location>
        <begin position="687"/>
        <end position="749"/>
    </location>
</feature>
<feature type="compositionally biased region" description="Pro residues" evidence="19">
    <location>
        <begin position="348"/>
        <end position="365"/>
    </location>
</feature>
<feature type="compositionally biased region" description="Basic and acidic residues" evidence="19">
    <location>
        <begin position="658"/>
        <end position="670"/>
    </location>
</feature>
<feature type="compositionally biased region" description="Basic and acidic residues" evidence="19">
    <location>
        <begin position="113"/>
        <end position="123"/>
    </location>
</feature>
<dbReference type="Pfam" id="PF14603">
    <property type="entry name" value="hSH3"/>
    <property type="match status" value="2"/>
</dbReference>
<evidence type="ECO:0000256" key="1">
    <source>
        <dbReference type="ARBA" id="ARBA00004282"/>
    </source>
</evidence>
<comment type="function">
    <text evidence="11">Acts as an adapter protein of the FYN and LCP2 signaling cascades in T-cells. May play a role in linking T-cell signaling to remodeling of the actin cytoskeleton. Modulates the expression of IL2. Involved in platelet activation. Prevents the degradation of SKAP1 and SKAP2. May be involved in high affinity immunoglobulin epsilon receptor signaling in mast cells.</text>
</comment>
<feature type="region of interest" description="Disordered" evidence="19">
    <location>
        <begin position="603"/>
        <end position="670"/>
    </location>
</feature>
<feature type="compositionally biased region" description="Acidic residues" evidence="19">
    <location>
        <begin position="629"/>
        <end position="638"/>
    </location>
</feature>
<dbReference type="InterPro" id="IPR001452">
    <property type="entry name" value="SH3_domain"/>
</dbReference>
<keyword evidence="10" id="KW-0539">Nucleus</keyword>
<evidence type="ECO:0000256" key="6">
    <source>
        <dbReference type="ARBA" id="ARBA00022737"/>
    </source>
</evidence>
<dbReference type="GO" id="GO:0050852">
    <property type="term" value="P:T cell receptor signaling pathway"/>
    <property type="evidence" value="ECO:0007669"/>
    <property type="project" value="TreeGrafter"/>
</dbReference>
<feature type="region of interest" description="Disordered" evidence="19">
    <location>
        <begin position="17"/>
        <end position="459"/>
    </location>
</feature>
<feature type="compositionally biased region" description="Polar residues" evidence="19">
    <location>
        <begin position="133"/>
        <end position="143"/>
    </location>
</feature>
<feature type="region of interest" description="Disordered" evidence="19">
    <location>
        <begin position="549"/>
        <end position="586"/>
    </location>
</feature>
<dbReference type="InParanoid" id="A0A6J2UTS1"/>
<keyword evidence="8" id="KW-0007">Acetylation</keyword>
<evidence type="ECO:0000256" key="15">
    <source>
        <dbReference type="ARBA" id="ARBA00081595"/>
    </source>
</evidence>
<feature type="compositionally biased region" description="Pro residues" evidence="19">
    <location>
        <begin position="176"/>
        <end position="187"/>
    </location>
</feature>
<evidence type="ECO:0000256" key="17">
    <source>
        <dbReference type="ARBA" id="ARBA00082486"/>
    </source>
</evidence>
<keyword evidence="4" id="KW-0963">Cytoplasm</keyword>
<evidence type="ECO:0000256" key="10">
    <source>
        <dbReference type="ARBA" id="ARBA00023242"/>
    </source>
</evidence>
<feature type="compositionally biased region" description="Basic and acidic residues" evidence="19">
    <location>
        <begin position="307"/>
        <end position="319"/>
    </location>
</feature>
<keyword evidence="5" id="KW-0597">Phosphoprotein</keyword>
<feature type="compositionally biased region" description="Polar residues" evidence="19">
    <location>
        <begin position="213"/>
        <end position="223"/>
    </location>
</feature>
<dbReference type="Gene3D" id="2.30.30.40">
    <property type="entry name" value="SH3 Domains"/>
    <property type="match status" value="2"/>
</dbReference>
<dbReference type="InterPro" id="IPR029294">
    <property type="entry name" value="hSH3"/>
</dbReference>
<evidence type="ECO:0000256" key="5">
    <source>
        <dbReference type="ARBA" id="ARBA00022553"/>
    </source>
</evidence>
<dbReference type="GO" id="GO:0007229">
    <property type="term" value="P:integrin-mediated signaling pathway"/>
    <property type="evidence" value="ECO:0007669"/>
    <property type="project" value="InterPro"/>
</dbReference>
<dbReference type="OrthoDB" id="9396701at2759"/>
<dbReference type="SMART" id="SM00326">
    <property type="entry name" value="SH3"/>
    <property type="match status" value="2"/>
</dbReference>
<keyword evidence="9" id="KW-0175">Coiled coil</keyword>
<evidence type="ECO:0000313" key="21">
    <source>
        <dbReference type="Proteomes" id="UP000504632"/>
    </source>
</evidence>
<keyword evidence="6" id="KW-0677">Repeat</keyword>
<feature type="compositionally biased region" description="Low complexity" evidence="19">
    <location>
        <begin position="574"/>
        <end position="586"/>
    </location>
</feature>
<evidence type="ECO:0000256" key="3">
    <source>
        <dbReference type="ARBA" id="ARBA00022443"/>
    </source>
</evidence>
<dbReference type="GO" id="GO:0070161">
    <property type="term" value="C:anchoring junction"/>
    <property type="evidence" value="ECO:0007669"/>
    <property type="project" value="UniProtKB-SubCell"/>
</dbReference>
<gene>
    <name evidence="22" type="primary">fyb1b</name>
</gene>
<feature type="compositionally biased region" description="Polar residues" evidence="19">
    <location>
        <begin position="249"/>
        <end position="264"/>
    </location>
</feature>
<dbReference type="PROSITE" id="PS50002">
    <property type="entry name" value="SH3"/>
    <property type="match status" value="2"/>
</dbReference>
<evidence type="ECO:0000313" key="22">
    <source>
        <dbReference type="RefSeq" id="XP_030623900.1"/>
    </source>
</evidence>
<evidence type="ECO:0000256" key="13">
    <source>
        <dbReference type="ARBA" id="ARBA00079796"/>
    </source>
</evidence>
<evidence type="ECO:0000256" key="19">
    <source>
        <dbReference type="SAM" id="MobiDB-lite"/>
    </source>
</evidence>